<reference evidence="8" key="1">
    <citation type="submission" date="2023-06" db="EMBL/GenBank/DDBJ databases">
        <title>Genome-scale phylogeny and comparative genomics of the fungal order Sordariales.</title>
        <authorList>
            <consortium name="Lawrence Berkeley National Laboratory"/>
            <person name="Hensen N."/>
            <person name="Bonometti L."/>
            <person name="Westerberg I."/>
            <person name="Brannstrom I.O."/>
            <person name="Guillou S."/>
            <person name="Cros-Aarteil S."/>
            <person name="Calhoun S."/>
            <person name="Haridas S."/>
            <person name="Kuo A."/>
            <person name="Mondo S."/>
            <person name="Pangilinan J."/>
            <person name="Riley R."/>
            <person name="Labutti K."/>
            <person name="Andreopoulos B."/>
            <person name="Lipzen A."/>
            <person name="Chen C."/>
            <person name="Yanf M."/>
            <person name="Daum C."/>
            <person name="Ng V."/>
            <person name="Clum A."/>
            <person name="Steindorff A."/>
            <person name="Ohm R."/>
            <person name="Martin F."/>
            <person name="Silar P."/>
            <person name="Natvig D."/>
            <person name="Lalanne C."/>
            <person name="Gautier V."/>
            <person name="Ament-Velasquez S.L."/>
            <person name="Kruys A."/>
            <person name="Hutchinson M.I."/>
            <person name="Powell A.J."/>
            <person name="Barry K."/>
            <person name="Miller A.N."/>
            <person name="Grigoriev I.V."/>
            <person name="Debuchy R."/>
            <person name="Gladieux P."/>
            <person name="Thoren M.H."/>
            <person name="Johannesson H."/>
        </authorList>
    </citation>
    <scope>NUCLEOTIDE SEQUENCE</scope>
    <source>
        <strain evidence="8">SMH4607-1</strain>
    </source>
</reference>
<evidence type="ECO:0000256" key="5">
    <source>
        <dbReference type="ARBA" id="ARBA00022840"/>
    </source>
</evidence>
<dbReference type="EMBL" id="JAUKUA010000007">
    <property type="protein sequence ID" value="KAK0704912.1"/>
    <property type="molecule type" value="Genomic_DNA"/>
</dbReference>
<gene>
    <name evidence="8" type="ORF">B0H67DRAFT_497750</name>
</gene>
<evidence type="ECO:0000256" key="4">
    <source>
        <dbReference type="ARBA" id="ARBA00022741"/>
    </source>
</evidence>
<dbReference type="Gene3D" id="3.40.50.620">
    <property type="entry name" value="HUPs"/>
    <property type="match status" value="1"/>
</dbReference>
<accession>A0AA39ZWE8</accession>
<dbReference type="Proteomes" id="UP001172102">
    <property type="component" value="Unassembled WGS sequence"/>
</dbReference>
<name>A0AA39ZWE8_9PEZI</name>
<keyword evidence="3" id="KW-0819">tRNA processing</keyword>
<dbReference type="SUPFAM" id="SSF52402">
    <property type="entry name" value="Adenine nucleotide alpha hydrolases-like"/>
    <property type="match status" value="1"/>
</dbReference>
<dbReference type="GO" id="GO:0032267">
    <property type="term" value="F:tRNA(Ile)-lysidine synthase activity"/>
    <property type="evidence" value="ECO:0007669"/>
    <property type="project" value="UniProtKB-EC"/>
</dbReference>
<dbReference type="InterPro" id="IPR012094">
    <property type="entry name" value="tRNA_Ile_lys_synt"/>
</dbReference>
<protein>
    <recommendedName>
        <fullName evidence="1">tRNA(Ile)-lysidine synthetase</fullName>
        <ecNumber evidence="1">6.3.4.19</ecNumber>
    </recommendedName>
</protein>
<comment type="caution">
    <text evidence="8">The sequence shown here is derived from an EMBL/GenBank/DDBJ whole genome shotgun (WGS) entry which is preliminary data.</text>
</comment>
<dbReference type="GO" id="GO:0005524">
    <property type="term" value="F:ATP binding"/>
    <property type="evidence" value="ECO:0007669"/>
    <property type="project" value="UniProtKB-KW"/>
</dbReference>
<evidence type="ECO:0000313" key="8">
    <source>
        <dbReference type="EMBL" id="KAK0704912.1"/>
    </source>
</evidence>
<keyword evidence="2" id="KW-0436">Ligase</keyword>
<evidence type="ECO:0000256" key="2">
    <source>
        <dbReference type="ARBA" id="ARBA00022598"/>
    </source>
</evidence>
<proteinExistence type="inferred from homology"/>
<organism evidence="8 9">
    <name type="scientific">Lasiosphaeris hirsuta</name>
    <dbReference type="NCBI Taxonomy" id="260670"/>
    <lineage>
        <taxon>Eukaryota</taxon>
        <taxon>Fungi</taxon>
        <taxon>Dikarya</taxon>
        <taxon>Ascomycota</taxon>
        <taxon>Pezizomycotina</taxon>
        <taxon>Sordariomycetes</taxon>
        <taxon>Sordariomycetidae</taxon>
        <taxon>Sordariales</taxon>
        <taxon>Lasiosphaeriaceae</taxon>
        <taxon>Lasiosphaeris</taxon>
    </lineage>
</organism>
<dbReference type="CDD" id="cd01992">
    <property type="entry name" value="TilS_N"/>
    <property type="match status" value="1"/>
</dbReference>
<dbReference type="HAMAP" id="MF_01161">
    <property type="entry name" value="tRNA_Ile_lys_synt"/>
    <property type="match status" value="1"/>
</dbReference>
<dbReference type="GO" id="GO:0008033">
    <property type="term" value="P:tRNA processing"/>
    <property type="evidence" value="ECO:0007669"/>
    <property type="project" value="UniProtKB-KW"/>
</dbReference>
<evidence type="ECO:0000313" key="9">
    <source>
        <dbReference type="Proteomes" id="UP001172102"/>
    </source>
</evidence>
<evidence type="ECO:0000256" key="3">
    <source>
        <dbReference type="ARBA" id="ARBA00022694"/>
    </source>
</evidence>
<dbReference type="InterPro" id="IPR011063">
    <property type="entry name" value="TilS/TtcA_N"/>
</dbReference>
<keyword evidence="4" id="KW-0547">Nucleotide-binding</keyword>
<dbReference type="InterPro" id="IPR012795">
    <property type="entry name" value="tRNA_Ile_lys_synt_N"/>
</dbReference>
<keyword evidence="9" id="KW-1185">Reference proteome</keyword>
<evidence type="ECO:0000259" key="7">
    <source>
        <dbReference type="Pfam" id="PF01171"/>
    </source>
</evidence>
<evidence type="ECO:0000256" key="6">
    <source>
        <dbReference type="ARBA" id="ARBA00048539"/>
    </source>
</evidence>
<keyword evidence="5" id="KW-0067">ATP-binding</keyword>
<dbReference type="PANTHER" id="PTHR43033:SF1">
    <property type="entry name" value="TRNA(ILE)-LYSIDINE SYNTHASE-RELATED"/>
    <property type="match status" value="1"/>
</dbReference>
<dbReference type="PANTHER" id="PTHR43033">
    <property type="entry name" value="TRNA(ILE)-LYSIDINE SYNTHASE-RELATED"/>
    <property type="match status" value="1"/>
</dbReference>
<dbReference type="Pfam" id="PF01171">
    <property type="entry name" value="ATP_bind_3"/>
    <property type="match status" value="2"/>
</dbReference>
<dbReference type="InterPro" id="IPR014729">
    <property type="entry name" value="Rossmann-like_a/b/a_fold"/>
</dbReference>
<comment type="catalytic activity">
    <reaction evidence="6">
        <text>cytidine(34) in tRNA(Ile2) + L-lysine + ATP = lysidine(34) in tRNA(Ile2) + AMP + diphosphate + H(+)</text>
        <dbReference type="Rhea" id="RHEA:43744"/>
        <dbReference type="Rhea" id="RHEA-COMP:10625"/>
        <dbReference type="Rhea" id="RHEA-COMP:10670"/>
        <dbReference type="ChEBI" id="CHEBI:15378"/>
        <dbReference type="ChEBI" id="CHEBI:30616"/>
        <dbReference type="ChEBI" id="CHEBI:32551"/>
        <dbReference type="ChEBI" id="CHEBI:33019"/>
        <dbReference type="ChEBI" id="CHEBI:82748"/>
        <dbReference type="ChEBI" id="CHEBI:83665"/>
        <dbReference type="ChEBI" id="CHEBI:456215"/>
        <dbReference type="EC" id="6.3.4.19"/>
    </reaction>
</comment>
<feature type="domain" description="tRNA(Ile)-lysidine/2-thiocytidine synthase N-terminal" evidence="7">
    <location>
        <begin position="44"/>
        <end position="194"/>
    </location>
</feature>
<dbReference type="EC" id="6.3.4.19" evidence="1"/>
<evidence type="ECO:0000256" key="1">
    <source>
        <dbReference type="ARBA" id="ARBA00013267"/>
    </source>
</evidence>
<sequence>MSVIPQVLHRGARAISVSEFSDALKTTCVPRFPQARGSVDRPVGVAISGGVDSMALAFLCYKLKKSDHLFKLSDNPISHFYGIVVDHRLRKGSSEEAAKVVSTVKEAIGLKAEAISIRWEEVLGPNVNPNDLPNVETLARQHRYRRLGIAGQRLKIASMLMAHHEDDQYETVLMRLLSGHGYRGLQGMRPASDIPECYGMHNVSRSGFIDDQLRDNPFYNLRPSSRMKSVVRRNLRDQIDPAVLALEMMKGRSTFDDFDTYEDIAKGNKRVPPLLPMLIEDGGMSIYRPFLEFGKDRIIATCVENGIPWFEDHTNTDPTFTMRNAVRHMYKNYTLPVALQKPAILRLADRCRRKAASEEAEADRLLDRVLIRDFEPNVGTAVIELQPFSFPRVPRKSWSSLIRRHMRLRHYRHIAALLIRRLLSLVSPEQDVSAVGQLDYLVSLLFPSLATNENPPAVKDNSPPKAYVICGVHFIPLIGGDYPLRWLLTRAPYASNMPRPEAEFFRLSFRKRGARHPKSWKFEDWDSWHLYDGRYWVRIRNRLPFWIYVAPFDAEHQKPFREGLKDQRTKATLSLLLKRYAPGKVRYTLPAIYASDNIDEFLRDGEYWPEEAPLHLILKARAEGNDPQRVGLSGLRGDKEVARYLWENDRVKSAKRQLLALPTLGIQLPSLENWLQWSFRYRKVNQEWLKRSMYGYSRLDFRRAVRRRPSPSRPPRRRK</sequence>
<feature type="domain" description="tRNA(Ile)-lysidine/2-thiocytidine synthase N-terminal" evidence="7">
    <location>
        <begin position="235"/>
        <end position="328"/>
    </location>
</feature>
<dbReference type="AlphaFoldDB" id="A0AA39ZWE8"/>